<accession>M6YHM7</accession>
<comment type="caution">
    <text evidence="1">The sequence shown here is derived from an EMBL/GenBank/DDBJ whole genome shotgun (WGS) entry which is preliminary data.</text>
</comment>
<evidence type="ECO:0000313" key="1">
    <source>
        <dbReference type="EMBL" id="EMO89109.1"/>
    </source>
</evidence>
<reference evidence="1 2" key="1">
    <citation type="submission" date="2013-01" db="EMBL/GenBank/DDBJ databases">
        <authorList>
            <person name="Harkins D.M."/>
            <person name="Durkin A.S."/>
            <person name="Brinkac L.M."/>
            <person name="Haft D.H."/>
            <person name="Selengut J.D."/>
            <person name="Sanka R."/>
            <person name="DePew J."/>
            <person name="Purushe J."/>
            <person name="Whelen A.C."/>
            <person name="Vinetz J.M."/>
            <person name="Sutton G.G."/>
            <person name="Nierman W.C."/>
            <person name="Fouts D.E."/>
        </authorList>
    </citation>
    <scope>NUCLEOTIDE SEQUENCE [LARGE SCALE GENOMIC DNA]</scope>
    <source>
        <strain evidence="1 2">2001034031</strain>
    </source>
</reference>
<sequence length="44" mass="5295">MFQSTVSTKQKLSGGFIFQQLYYKKISQDLKIRNVYKNDLFKIF</sequence>
<organism evidence="1 2">
    <name type="scientific">Leptospira noguchii str. 2001034031</name>
    <dbReference type="NCBI Taxonomy" id="1193053"/>
    <lineage>
        <taxon>Bacteria</taxon>
        <taxon>Pseudomonadati</taxon>
        <taxon>Spirochaetota</taxon>
        <taxon>Spirochaetia</taxon>
        <taxon>Leptospirales</taxon>
        <taxon>Leptospiraceae</taxon>
        <taxon>Leptospira</taxon>
    </lineage>
</organism>
<dbReference type="AlphaFoldDB" id="M6YHM7"/>
<name>M6YHM7_9LEPT</name>
<proteinExistence type="predicted"/>
<dbReference type="EMBL" id="AKXB02000109">
    <property type="protein sequence ID" value="EMO89109.1"/>
    <property type="molecule type" value="Genomic_DNA"/>
</dbReference>
<evidence type="ECO:0000313" key="2">
    <source>
        <dbReference type="Proteomes" id="UP000012138"/>
    </source>
</evidence>
<dbReference type="Proteomes" id="UP000012138">
    <property type="component" value="Unassembled WGS sequence"/>
</dbReference>
<protein>
    <submittedName>
        <fullName evidence="1">Uncharacterized protein</fullName>
    </submittedName>
</protein>
<gene>
    <name evidence="1" type="ORF">LEP1GSC024_4942</name>
</gene>